<keyword evidence="3" id="KW-1185">Reference proteome</keyword>
<sequence length="84" mass="9586">MSEDIVEVDLEASDEYAYLSGHKVDGRVLFPDTGYMLLAWNRWQKRCGKPFDQVPVVFENVAIHRATVLPLSGKLLFETLIRCS</sequence>
<dbReference type="EMBL" id="JABSTR010000003">
    <property type="protein sequence ID" value="KAH9365925.1"/>
    <property type="molecule type" value="Genomic_DNA"/>
</dbReference>
<dbReference type="InterPro" id="IPR042104">
    <property type="entry name" value="PKS_dehydratase_sf"/>
</dbReference>
<name>A0A9J6FS03_HAELO</name>
<accession>A0A9J6FS03</accession>
<protein>
    <recommendedName>
        <fullName evidence="1">Polyketide synthase dehydratase domain-containing protein</fullName>
    </recommendedName>
</protein>
<dbReference type="Pfam" id="PF21089">
    <property type="entry name" value="PKS_DH_N"/>
    <property type="match status" value="1"/>
</dbReference>
<proteinExistence type="predicted"/>
<dbReference type="VEuPathDB" id="VectorBase:HLOH_040813"/>
<gene>
    <name evidence="2" type="ORF">HPB48_015005</name>
</gene>
<reference evidence="2 3" key="1">
    <citation type="journal article" date="2020" name="Cell">
        <title>Large-Scale Comparative Analyses of Tick Genomes Elucidate Their Genetic Diversity and Vector Capacities.</title>
        <authorList>
            <consortium name="Tick Genome and Microbiome Consortium (TIGMIC)"/>
            <person name="Jia N."/>
            <person name="Wang J."/>
            <person name="Shi W."/>
            <person name="Du L."/>
            <person name="Sun Y."/>
            <person name="Zhan W."/>
            <person name="Jiang J.F."/>
            <person name="Wang Q."/>
            <person name="Zhang B."/>
            <person name="Ji P."/>
            <person name="Bell-Sakyi L."/>
            <person name="Cui X.M."/>
            <person name="Yuan T.T."/>
            <person name="Jiang B.G."/>
            <person name="Yang W.F."/>
            <person name="Lam T.T."/>
            <person name="Chang Q.C."/>
            <person name="Ding S.J."/>
            <person name="Wang X.J."/>
            <person name="Zhu J.G."/>
            <person name="Ruan X.D."/>
            <person name="Zhao L."/>
            <person name="Wei J.T."/>
            <person name="Ye R.Z."/>
            <person name="Que T.C."/>
            <person name="Du C.H."/>
            <person name="Zhou Y.H."/>
            <person name="Cheng J.X."/>
            <person name="Dai P.F."/>
            <person name="Guo W.B."/>
            <person name="Han X.H."/>
            <person name="Huang E.J."/>
            <person name="Li L.F."/>
            <person name="Wei W."/>
            <person name="Gao Y.C."/>
            <person name="Liu J.Z."/>
            <person name="Shao H.Z."/>
            <person name="Wang X."/>
            <person name="Wang C.C."/>
            <person name="Yang T.C."/>
            <person name="Huo Q.B."/>
            <person name="Li W."/>
            <person name="Chen H.Y."/>
            <person name="Chen S.E."/>
            <person name="Zhou L.G."/>
            <person name="Ni X.B."/>
            <person name="Tian J.H."/>
            <person name="Sheng Y."/>
            <person name="Liu T."/>
            <person name="Pan Y.S."/>
            <person name="Xia L.Y."/>
            <person name="Li J."/>
            <person name="Zhao F."/>
            <person name="Cao W.C."/>
        </authorList>
    </citation>
    <scope>NUCLEOTIDE SEQUENCE [LARGE SCALE GENOMIC DNA]</scope>
    <source>
        <strain evidence="2">HaeL-2018</strain>
    </source>
</reference>
<dbReference type="Gene3D" id="3.10.129.110">
    <property type="entry name" value="Polyketide synthase dehydratase"/>
    <property type="match status" value="1"/>
</dbReference>
<feature type="domain" description="Polyketide synthase dehydratase" evidence="1">
    <location>
        <begin position="14"/>
        <end position="73"/>
    </location>
</feature>
<dbReference type="Proteomes" id="UP000821853">
    <property type="component" value="Unassembled WGS sequence"/>
</dbReference>
<evidence type="ECO:0000259" key="1">
    <source>
        <dbReference type="Pfam" id="PF21089"/>
    </source>
</evidence>
<dbReference type="OrthoDB" id="329835at2759"/>
<evidence type="ECO:0000313" key="2">
    <source>
        <dbReference type="EMBL" id="KAH9365925.1"/>
    </source>
</evidence>
<dbReference type="InterPro" id="IPR049552">
    <property type="entry name" value="PKS_DH_N"/>
</dbReference>
<organism evidence="2 3">
    <name type="scientific">Haemaphysalis longicornis</name>
    <name type="common">Bush tick</name>
    <dbReference type="NCBI Taxonomy" id="44386"/>
    <lineage>
        <taxon>Eukaryota</taxon>
        <taxon>Metazoa</taxon>
        <taxon>Ecdysozoa</taxon>
        <taxon>Arthropoda</taxon>
        <taxon>Chelicerata</taxon>
        <taxon>Arachnida</taxon>
        <taxon>Acari</taxon>
        <taxon>Parasitiformes</taxon>
        <taxon>Ixodida</taxon>
        <taxon>Ixodoidea</taxon>
        <taxon>Ixodidae</taxon>
        <taxon>Haemaphysalinae</taxon>
        <taxon>Haemaphysalis</taxon>
    </lineage>
</organism>
<evidence type="ECO:0000313" key="3">
    <source>
        <dbReference type="Proteomes" id="UP000821853"/>
    </source>
</evidence>
<dbReference type="AlphaFoldDB" id="A0A9J6FS03"/>
<comment type="caution">
    <text evidence="2">The sequence shown here is derived from an EMBL/GenBank/DDBJ whole genome shotgun (WGS) entry which is preliminary data.</text>
</comment>